<dbReference type="OrthoDB" id="9815614at2"/>
<comment type="similarity">
    <text evidence="8">Belongs to the TRAP transporter small permease family.</text>
</comment>
<dbReference type="PANTHER" id="PTHR35011:SF2">
    <property type="entry name" value="2,3-DIKETO-L-GULONATE TRAP TRANSPORTER SMALL PERMEASE PROTEIN YIAM"/>
    <property type="match status" value="1"/>
</dbReference>
<evidence type="ECO:0000313" key="12">
    <source>
        <dbReference type="Proteomes" id="UP000198734"/>
    </source>
</evidence>
<feature type="transmembrane region" description="Helical" evidence="9">
    <location>
        <begin position="47"/>
        <end position="64"/>
    </location>
</feature>
<dbReference type="STRING" id="126156.SAMN05421670_2432"/>
<keyword evidence="7 9" id="KW-0472">Membrane</keyword>
<evidence type="ECO:0000259" key="10">
    <source>
        <dbReference type="Pfam" id="PF04290"/>
    </source>
</evidence>
<evidence type="ECO:0000256" key="1">
    <source>
        <dbReference type="ARBA" id="ARBA00004429"/>
    </source>
</evidence>
<dbReference type="AlphaFoldDB" id="A0A1I5Z646"/>
<feature type="transmembrane region" description="Helical" evidence="9">
    <location>
        <begin position="12"/>
        <end position="32"/>
    </location>
</feature>
<comment type="subcellular location">
    <subcellularLocation>
        <location evidence="1">Cell inner membrane</location>
        <topology evidence="1">Multi-pass membrane protein</topology>
    </subcellularLocation>
</comment>
<dbReference type="InterPro" id="IPR055348">
    <property type="entry name" value="DctQ"/>
</dbReference>
<evidence type="ECO:0000256" key="3">
    <source>
        <dbReference type="ARBA" id="ARBA00022475"/>
    </source>
</evidence>
<keyword evidence="4" id="KW-0997">Cell inner membrane</keyword>
<dbReference type="EMBL" id="FOXU01000004">
    <property type="protein sequence ID" value="SFQ51938.1"/>
    <property type="molecule type" value="Genomic_DNA"/>
</dbReference>
<dbReference type="GO" id="GO:0005886">
    <property type="term" value="C:plasma membrane"/>
    <property type="evidence" value="ECO:0007669"/>
    <property type="project" value="UniProtKB-SubCell"/>
</dbReference>
<dbReference type="GO" id="GO:0022857">
    <property type="term" value="F:transmembrane transporter activity"/>
    <property type="evidence" value="ECO:0007669"/>
    <property type="project" value="TreeGrafter"/>
</dbReference>
<sequence>MGRVKNIMDKVLSGACAFLLSFMTLLATYQVITRYVFSSPSTISEDLLSYSFVWVSLLGTALVFGQKDHMKLSIFSDKLKGVKQFALSFFTELLIMSIAIIVFFIGGTKVVGVGSIQISPTLNISMEWIYIVLPISGVLIVVYNFINIIQLVQQFTKSKKEGIL</sequence>
<dbReference type="PANTHER" id="PTHR35011">
    <property type="entry name" value="2,3-DIKETO-L-GULONATE TRAP TRANSPORTER SMALL PERMEASE PROTEIN YIAM"/>
    <property type="match status" value="1"/>
</dbReference>
<dbReference type="Pfam" id="PF04290">
    <property type="entry name" value="DctQ"/>
    <property type="match status" value="1"/>
</dbReference>
<evidence type="ECO:0000256" key="9">
    <source>
        <dbReference type="SAM" id="Phobius"/>
    </source>
</evidence>
<dbReference type="GO" id="GO:0015740">
    <property type="term" value="P:C4-dicarboxylate transport"/>
    <property type="evidence" value="ECO:0007669"/>
    <property type="project" value="TreeGrafter"/>
</dbReference>
<feature type="transmembrane region" description="Helical" evidence="9">
    <location>
        <begin position="85"/>
        <end position="108"/>
    </location>
</feature>
<evidence type="ECO:0000256" key="6">
    <source>
        <dbReference type="ARBA" id="ARBA00022989"/>
    </source>
</evidence>
<gene>
    <name evidence="11" type="ORF">SAMN05421670_2432</name>
</gene>
<dbReference type="Proteomes" id="UP000198734">
    <property type="component" value="Unassembled WGS sequence"/>
</dbReference>
<organism evidence="11 12">
    <name type="scientific">Psychrobacillus psychrotolerans</name>
    <dbReference type="NCBI Taxonomy" id="126156"/>
    <lineage>
        <taxon>Bacteria</taxon>
        <taxon>Bacillati</taxon>
        <taxon>Bacillota</taxon>
        <taxon>Bacilli</taxon>
        <taxon>Bacillales</taxon>
        <taxon>Bacillaceae</taxon>
        <taxon>Psychrobacillus</taxon>
    </lineage>
</organism>
<accession>A0A1I5Z646</accession>
<evidence type="ECO:0000256" key="5">
    <source>
        <dbReference type="ARBA" id="ARBA00022692"/>
    </source>
</evidence>
<keyword evidence="6 9" id="KW-1133">Transmembrane helix</keyword>
<keyword evidence="5 9" id="KW-0812">Transmembrane</keyword>
<evidence type="ECO:0000256" key="2">
    <source>
        <dbReference type="ARBA" id="ARBA00022448"/>
    </source>
</evidence>
<keyword evidence="3" id="KW-1003">Cell membrane</keyword>
<keyword evidence="2" id="KW-0813">Transport</keyword>
<proteinExistence type="inferred from homology"/>
<reference evidence="12" key="1">
    <citation type="submission" date="2016-10" db="EMBL/GenBank/DDBJ databases">
        <authorList>
            <person name="Varghese N."/>
            <person name="Submissions S."/>
        </authorList>
    </citation>
    <scope>NUCLEOTIDE SEQUENCE [LARGE SCALE GENOMIC DNA]</scope>
    <source>
        <strain evidence="12">DSM 11706</strain>
    </source>
</reference>
<feature type="domain" description="Tripartite ATP-independent periplasmic transporters DctQ component" evidence="10">
    <location>
        <begin position="23"/>
        <end position="153"/>
    </location>
</feature>
<dbReference type="InterPro" id="IPR007387">
    <property type="entry name" value="TRAP_DctQ"/>
</dbReference>
<evidence type="ECO:0000256" key="4">
    <source>
        <dbReference type="ARBA" id="ARBA00022519"/>
    </source>
</evidence>
<evidence type="ECO:0000256" key="8">
    <source>
        <dbReference type="ARBA" id="ARBA00038436"/>
    </source>
</evidence>
<evidence type="ECO:0000256" key="7">
    <source>
        <dbReference type="ARBA" id="ARBA00023136"/>
    </source>
</evidence>
<protein>
    <submittedName>
        <fullName evidence="11">TRAP-type C4-dicarboxylate transport system, small permease component</fullName>
    </submittedName>
</protein>
<evidence type="ECO:0000313" key="11">
    <source>
        <dbReference type="EMBL" id="SFQ51938.1"/>
    </source>
</evidence>
<feature type="transmembrane region" description="Helical" evidence="9">
    <location>
        <begin position="128"/>
        <end position="149"/>
    </location>
</feature>
<name>A0A1I5Z646_9BACI</name>
<keyword evidence="12" id="KW-1185">Reference proteome</keyword>